<dbReference type="AlphaFoldDB" id="A0A3D8WTA7"/>
<name>A0A3D8WTA7_PRIMG</name>
<evidence type="ECO:0000313" key="2">
    <source>
        <dbReference type="Proteomes" id="UP000256519"/>
    </source>
</evidence>
<evidence type="ECO:0000313" key="1">
    <source>
        <dbReference type="EMBL" id="RDZ05532.1"/>
    </source>
</evidence>
<proteinExistence type="predicted"/>
<reference evidence="1 2" key="1">
    <citation type="journal article" date="2018" name="Appl. Environ. Microbiol.">
        <title>Antimicrobial susceptibility testing and tentative epidemiological cut-off values of five Bacillus species relevant for use as animal feed additives or for plant protection.</title>
        <authorList>
            <person name="Agerso Y."/>
            <person name="Stuer-Lauridsen B."/>
            <person name="Bjerre K."/>
            <person name="Jensen M.G."/>
            <person name="Johansen E."/>
            <person name="Bennedsen M."/>
            <person name="Brockmann E."/>
            <person name="Nielsen B."/>
        </authorList>
    </citation>
    <scope>NUCLEOTIDE SEQUENCE [LARGE SCALE GENOMIC DNA]</scope>
    <source>
        <strain evidence="1 2">CHCC20162</strain>
    </source>
</reference>
<dbReference type="EMBL" id="PQWM01000077">
    <property type="protein sequence ID" value="RDZ05532.1"/>
    <property type="molecule type" value="Genomic_DNA"/>
</dbReference>
<gene>
    <name evidence="1" type="ORF">C3744_29460</name>
</gene>
<protein>
    <recommendedName>
        <fullName evidence="3">DUF3791 domain-containing protein</fullName>
    </recommendedName>
</protein>
<dbReference type="RefSeq" id="WP_116079096.1">
    <property type="nucleotide sequence ID" value="NZ_PQWM01000077.1"/>
</dbReference>
<comment type="caution">
    <text evidence="1">The sequence shown here is derived from an EMBL/GenBank/DDBJ whole genome shotgun (WGS) entry which is preliminary data.</text>
</comment>
<organism evidence="1 2">
    <name type="scientific">Priestia megaterium</name>
    <name type="common">Bacillus megaterium</name>
    <dbReference type="NCBI Taxonomy" id="1404"/>
    <lineage>
        <taxon>Bacteria</taxon>
        <taxon>Bacillati</taxon>
        <taxon>Bacillota</taxon>
        <taxon>Bacilli</taxon>
        <taxon>Bacillales</taxon>
        <taxon>Bacillaceae</taxon>
        <taxon>Priestia</taxon>
    </lineage>
</organism>
<accession>A0A3D8WTA7</accession>
<dbReference type="Proteomes" id="UP000256519">
    <property type="component" value="Unassembled WGS sequence"/>
</dbReference>
<sequence length="80" mass="9628">MKRLEMLGAKDKFYVEEFIRLVKTNLMKESRLPEIEAVKIMKDSLFWDMIEDDPEFVLHYGTAYWVEEIISEQEGVFQHI</sequence>
<evidence type="ECO:0008006" key="3">
    <source>
        <dbReference type="Google" id="ProtNLM"/>
    </source>
</evidence>